<evidence type="ECO:0008006" key="3">
    <source>
        <dbReference type="Google" id="ProtNLM"/>
    </source>
</evidence>
<organism evidence="1 2">
    <name type="scientific">Halioglobus japonicus</name>
    <dbReference type="NCBI Taxonomy" id="930805"/>
    <lineage>
        <taxon>Bacteria</taxon>
        <taxon>Pseudomonadati</taxon>
        <taxon>Pseudomonadota</taxon>
        <taxon>Gammaproteobacteria</taxon>
        <taxon>Cellvibrionales</taxon>
        <taxon>Halieaceae</taxon>
        <taxon>Halioglobus</taxon>
    </lineage>
</organism>
<evidence type="ECO:0000313" key="1">
    <source>
        <dbReference type="EMBL" id="PLW87616.1"/>
    </source>
</evidence>
<accession>A0AAP8SPI1</accession>
<name>A0AAP8SPI1_9GAMM</name>
<keyword evidence="2" id="KW-1185">Reference proteome</keyword>
<gene>
    <name evidence="1" type="ORF">C0029_03280</name>
</gene>
<comment type="caution">
    <text evidence="1">The sequence shown here is derived from an EMBL/GenBank/DDBJ whole genome shotgun (WGS) entry which is preliminary data.</text>
</comment>
<protein>
    <recommendedName>
        <fullName evidence="3">Lipoprotein</fullName>
    </recommendedName>
</protein>
<dbReference type="Proteomes" id="UP000235162">
    <property type="component" value="Unassembled WGS sequence"/>
</dbReference>
<reference evidence="1 2" key="1">
    <citation type="submission" date="2018-01" db="EMBL/GenBank/DDBJ databases">
        <title>The draft genome sequence of Halioglobus japonicus S1-36.</title>
        <authorList>
            <person name="Du Z.-J."/>
            <person name="Shi M.-J."/>
        </authorList>
    </citation>
    <scope>NUCLEOTIDE SEQUENCE [LARGE SCALE GENOMIC DNA]</scope>
    <source>
        <strain evidence="1 2">S1-36</strain>
    </source>
</reference>
<dbReference type="EMBL" id="PKUR01000001">
    <property type="protein sequence ID" value="PLW87616.1"/>
    <property type="molecule type" value="Genomic_DNA"/>
</dbReference>
<dbReference type="AlphaFoldDB" id="A0AAP8SPI1"/>
<proteinExistence type="predicted"/>
<sequence>MLVGCGTTDGALQEQGRSQAFITGFHDGRHSGMQEQGKDYETYIKGHERFETDAEYEAGWLAGEAEGIKLQQQAVAVGSAAAGAYGANSIKKEMDKNDPDKIAKDAVKGVDADALKSLEN</sequence>
<evidence type="ECO:0000313" key="2">
    <source>
        <dbReference type="Proteomes" id="UP000235162"/>
    </source>
</evidence>